<comment type="subcellular location">
    <subcellularLocation>
        <location evidence="1">Cell membrane</location>
    </subcellularLocation>
</comment>
<keyword evidence="3" id="KW-0812">Transmembrane</keyword>
<comment type="caution">
    <text evidence="6">The sequence shown here is derived from an EMBL/GenBank/DDBJ whole genome shotgun (WGS) entry which is preliminary data.</text>
</comment>
<dbReference type="RefSeq" id="WP_236098101.1">
    <property type="nucleotide sequence ID" value="NZ_JAKGUD010000002.1"/>
</dbReference>
<accession>A0ABS9EK77</accession>
<evidence type="ECO:0000256" key="3">
    <source>
        <dbReference type="ARBA" id="ARBA00022692"/>
    </source>
</evidence>
<evidence type="ECO:0000313" key="6">
    <source>
        <dbReference type="EMBL" id="MCF4141607.1"/>
    </source>
</evidence>
<keyword evidence="6" id="KW-0969">Cilium</keyword>
<evidence type="ECO:0000256" key="4">
    <source>
        <dbReference type="ARBA" id="ARBA00022989"/>
    </source>
</evidence>
<keyword evidence="5" id="KW-0472">Membrane</keyword>
<keyword evidence="7" id="KW-1185">Reference proteome</keyword>
<evidence type="ECO:0000256" key="2">
    <source>
        <dbReference type="ARBA" id="ARBA00022475"/>
    </source>
</evidence>
<keyword evidence="2" id="KW-1003">Cell membrane</keyword>
<evidence type="ECO:0000256" key="1">
    <source>
        <dbReference type="ARBA" id="ARBA00004236"/>
    </source>
</evidence>
<keyword evidence="6" id="KW-0282">Flagellum</keyword>
<dbReference type="InterPro" id="IPR022781">
    <property type="entry name" value="Flagellar_biosynth_FliO"/>
</dbReference>
<keyword evidence="4" id="KW-1133">Transmembrane helix</keyword>
<reference evidence="6 7" key="1">
    <citation type="submission" date="2022-01" db="EMBL/GenBank/DDBJ databases">
        <title>Dethiosulfovibrio faecalis sp. nov., a novel proteolytic, non-sulfur-reducing bacterium isolated from a marine aquaculture solid waste bioreactor.</title>
        <authorList>
            <person name="Grabowski S."/>
            <person name="Apolinario E."/>
            <person name="Schneider N."/>
            <person name="Marshall C.W."/>
            <person name="Sowers K.R."/>
        </authorList>
    </citation>
    <scope>NUCLEOTIDE SEQUENCE [LARGE SCALE GENOMIC DNA]</scope>
    <source>
        <strain evidence="6 7">DSM 12537</strain>
    </source>
</reference>
<sequence length="65" mass="7262">MRSSRNGLEVLTSLSLGRGVLYVVRCGTDVLLLAESKEGISLLRRYPGDVWEKFDEAEPENSDPH</sequence>
<keyword evidence="6" id="KW-0966">Cell projection</keyword>
<organism evidence="6 7">
    <name type="scientific">Dethiosulfovibrio marinus</name>
    <dbReference type="NCBI Taxonomy" id="133532"/>
    <lineage>
        <taxon>Bacteria</taxon>
        <taxon>Thermotogati</taxon>
        <taxon>Synergistota</taxon>
        <taxon>Synergistia</taxon>
        <taxon>Synergistales</taxon>
        <taxon>Dethiosulfovibrionaceae</taxon>
        <taxon>Dethiosulfovibrio</taxon>
    </lineage>
</organism>
<dbReference type="Proteomes" id="UP001200430">
    <property type="component" value="Unassembled WGS sequence"/>
</dbReference>
<proteinExistence type="predicted"/>
<protein>
    <submittedName>
        <fullName evidence="6">Flagellar biosynthetic protein FliO</fullName>
    </submittedName>
</protein>
<dbReference type="EMBL" id="JAKGUD010000002">
    <property type="protein sequence ID" value="MCF4141607.1"/>
    <property type="molecule type" value="Genomic_DNA"/>
</dbReference>
<evidence type="ECO:0000313" key="7">
    <source>
        <dbReference type="Proteomes" id="UP001200430"/>
    </source>
</evidence>
<dbReference type="Pfam" id="PF04347">
    <property type="entry name" value="FliO"/>
    <property type="match status" value="1"/>
</dbReference>
<name>A0ABS9EK77_9BACT</name>
<evidence type="ECO:0000256" key="5">
    <source>
        <dbReference type="ARBA" id="ARBA00023136"/>
    </source>
</evidence>
<gene>
    <name evidence="6" type="ORF">L2W38_02080</name>
</gene>